<dbReference type="EMBL" id="KV745166">
    <property type="protein sequence ID" value="OCK76950.1"/>
    <property type="molecule type" value="Genomic_DNA"/>
</dbReference>
<dbReference type="Pfam" id="PF09792">
    <property type="entry name" value="But2"/>
    <property type="match status" value="1"/>
</dbReference>
<evidence type="ECO:0000313" key="2">
    <source>
        <dbReference type="EMBL" id="OCK76950.1"/>
    </source>
</evidence>
<name>A0A8E2E487_9PEZI</name>
<dbReference type="OrthoDB" id="4657524at2759"/>
<evidence type="ECO:0000313" key="3">
    <source>
        <dbReference type="Proteomes" id="UP000250266"/>
    </source>
</evidence>
<keyword evidence="3" id="KW-1185">Reference proteome</keyword>
<sequence>MNKRTRSVCPVNLSSTYEYPHLIVPVNECNLNTALGNGHPLYPPCSNFDIPAFRAGKTSSLVFILPTKTQQWWDQYTMSGAGAINVYKLPNPASTISTFNNIDAGELVGSVPNLTPGSVCTISSGPCTPRQKLGNRIDPLETLTCSIFKIVIGC</sequence>
<dbReference type="AlphaFoldDB" id="A0A8E2E487"/>
<feature type="domain" description="Ubiquitin 3 binding protein But2 C-terminal" evidence="1">
    <location>
        <begin position="18"/>
        <end position="142"/>
    </location>
</feature>
<protein>
    <recommendedName>
        <fullName evidence="1">Ubiquitin 3 binding protein But2 C-terminal domain-containing protein</fullName>
    </recommendedName>
</protein>
<evidence type="ECO:0000259" key="1">
    <source>
        <dbReference type="Pfam" id="PF09792"/>
    </source>
</evidence>
<dbReference type="PANTHER" id="PTHR39613">
    <property type="entry name" value="ANCHORED CELL WALL PROTEIN, PUTATIVE (AFU_ORTHOLOGUE AFUA_4G08960)-RELATED"/>
    <property type="match status" value="1"/>
</dbReference>
<proteinExistence type="predicted"/>
<gene>
    <name evidence="2" type="ORF">K432DRAFT_385067</name>
</gene>
<dbReference type="PANTHER" id="PTHR39613:SF1">
    <property type="entry name" value="ANCHORED CELL WALL PROTEIN, PUTATIVE (AFU_ORTHOLOGUE AFUA_4G08960)-RELATED"/>
    <property type="match status" value="1"/>
</dbReference>
<accession>A0A8E2E487</accession>
<dbReference type="InterPro" id="IPR018620">
    <property type="entry name" value="Ubiquitin3-bd_protein_But2_C"/>
</dbReference>
<reference evidence="2 3" key="1">
    <citation type="journal article" date="2016" name="Nat. Commun.">
        <title>Ectomycorrhizal ecology is imprinted in the genome of the dominant symbiotic fungus Cenococcum geophilum.</title>
        <authorList>
            <consortium name="DOE Joint Genome Institute"/>
            <person name="Peter M."/>
            <person name="Kohler A."/>
            <person name="Ohm R.A."/>
            <person name="Kuo A."/>
            <person name="Krutzmann J."/>
            <person name="Morin E."/>
            <person name="Arend M."/>
            <person name="Barry K.W."/>
            <person name="Binder M."/>
            <person name="Choi C."/>
            <person name="Clum A."/>
            <person name="Copeland A."/>
            <person name="Grisel N."/>
            <person name="Haridas S."/>
            <person name="Kipfer T."/>
            <person name="LaButti K."/>
            <person name="Lindquist E."/>
            <person name="Lipzen A."/>
            <person name="Maire R."/>
            <person name="Meier B."/>
            <person name="Mihaltcheva S."/>
            <person name="Molinier V."/>
            <person name="Murat C."/>
            <person name="Poggeler S."/>
            <person name="Quandt C.A."/>
            <person name="Sperisen C."/>
            <person name="Tritt A."/>
            <person name="Tisserant E."/>
            <person name="Crous P.W."/>
            <person name="Henrissat B."/>
            <person name="Nehls U."/>
            <person name="Egli S."/>
            <person name="Spatafora J.W."/>
            <person name="Grigoriev I.V."/>
            <person name="Martin F.M."/>
        </authorList>
    </citation>
    <scope>NUCLEOTIDE SEQUENCE [LARGE SCALE GENOMIC DNA]</scope>
    <source>
        <strain evidence="2 3">CBS 459.81</strain>
    </source>
</reference>
<organism evidence="2 3">
    <name type="scientific">Lepidopterella palustris CBS 459.81</name>
    <dbReference type="NCBI Taxonomy" id="1314670"/>
    <lineage>
        <taxon>Eukaryota</taxon>
        <taxon>Fungi</taxon>
        <taxon>Dikarya</taxon>
        <taxon>Ascomycota</taxon>
        <taxon>Pezizomycotina</taxon>
        <taxon>Dothideomycetes</taxon>
        <taxon>Pleosporomycetidae</taxon>
        <taxon>Mytilinidiales</taxon>
        <taxon>Argynnaceae</taxon>
        <taxon>Lepidopterella</taxon>
    </lineage>
</organism>
<dbReference type="Proteomes" id="UP000250266">
    <property type="component" value="Unassembled WGS sequence"/>
</dbReference>